<proteinExistence type="predicted"/>
<organism evidence="3 4">
    <name type="scientific">Ephemerocybe angulata</name>
    <dbReference type="NCBI Taxonomy" id="980116"/>
    <lineage>
        <taxon>Eukaryota</taxon>
        <taxon>Fungi</taxon>
        <taxon>Dikarya</taxon>
        <taxon>Basidiomycota</taxon>
        <taxon>Agaricomycotina</taxon>
        <taxon>Agaricomycetes</taxon>
        <taxon>Agaricomycetidae</taxon>
        <taxon>Agaricales</taxon>
        <taxon>Agaricineae</taxon>
        <taxon>Psathyrellaceae</taxon>
        <taxon>Ephemerocybe</taxon>
    </lineage>
</organism>
<evidence type="ECO:0000313" key="3">
    <source>
        <dbReference type="EMBL" id="KAF5319989.1"/>
    </source>
</evidence>
<dbReference type="InterPro" id="IPR056884">
    <property type="entry name" value="NPHP3-like_N"/>
</dbReference>
<dbReference type="PANTHER" id="PTHR10039:SF14">
    <property type="entry name" value="NACHT DOMAIN-CONTAINING PROTEIN"/>
    <property type="match status" value="1"/>
</dbReference>
<protein>
    <recommendedName>
        <fullName evidence="2">Nephrocystin 3-like N-terminal domain-containing protein</fullName>
    </recommendedName>
</protein>
<evidence type="ECO:0000256" key="1">
    <source>
        <dbReference type="ARBA" id="ARBA00022737"/>
    </source>
</evidence>
<dbReference type="SUPFAM" id="SSF52540">
    <property type="entry name" value="P-loop containing nucleoside triphosphate hydrolases"/>
    <property type="match status" value="1"/>
</dbReference>
<name>A0A8H5BB52_9AGAR</name>
<dbReference type="Proteomes" id="UP000541558">
    <property type="component" value="Unassembled WGS sequence"/>
</dbReference>
<accession>A0A8H5BB52</accession>
<dbReference type="PANTHER" id="PTHR10039">
    <property type="entry name" value="AMELOGENIN"/>
    <property type="match status" value="1"/>
</dbReference>
<keyword evidence="4" id="KW-1185">Reference proteome</keyword>
<dbReference type="Pfam" id="PF24883">
    <property type="entry name" value="NPHP3_N"/>
    <property type="match status" value="1"/>
</dbReference>
<sequence>MYFYSLIPSANPSPSCYESPLANVGAVSEQKRRSLEDLGHRLISCFPPPPFPHVMFSDARDTYIQNGTFTTVAGNYISREDSVSEAGWAKLAHSVVTGAMHNSLERSDSPRCHPETRVAVQGDIMSWINYGDVGSPCSSDPQFGGGGATPAHRNLMWVTGPAGTGKTAILTSIAEICDEQGTLAASFFFSFKHAKRNSKEHFVPTLAYQLGLAVKGLRPLINNAVREDGTIFSRNIKTQFEFLILKPVWQLMEQDEFISEWPKAIVVDALDECGPTNREGRYSVDREDKEGSQYEVLSTLVAAASHPHFPFRILIASRAERVIRTLLKGPSARRCTHVLTLDRRYNPDADIALLLRCRFAEIRRQYGITANWPREGIIALLVDKASGQFIYAATVLRFIQNAKRSPREHLNIILDIKLALDTTGPAGVPESPTMEVPNPFAQLDALYTAILQSTPDPSYATMWLHIIDYFSNVPQYDFSNNYKSAWRNLRGVAFPAAFVDAFMEAHSGDAERVLGNLHSIVHVPDAEGDNLRTIPYSFYHKSLVEFLKNPLRSKELYIREDVWRDHLFRRYIAVYPGPNTPRSSGTSGALVSWKDSADFASLCGSLTIFDYLRFLQEPTFRDTLLQYDISSWAEHQLAHRQVDNVNLVYRHIHSMVGFITLATDALASFEPI</sequence>
<reference evidence="3 4" key="1">
    <citation type="journal article" date="2020" name="ISME J.">
        <title>Uncovering the hidden diversity of litter-decomposition mechanisms in mushroom-forming fungi.</title>
        <authorList>
            <person name="Floudas D."/>
            <person name="Bentzer J."/>
            <person name="Ahren D."/>
            <person name="Johansson T."/>
            <person name="Persson P."/>
            <person name="Tunlid A."/>
        </authorList>
    </citation>
    <scope>NUCLEOTIDE SEQUENCE [LARGE SCALE GENOMIC DNA]</scope>
    <source>
        <strain evidence="3 4">CBS 175.51</strain>
    </source>
</reference>
<dbReference type="EMBL" id="JAACJK010000172">
    <property type="protein sequence ID" value="KAF5319989.1"/>
    <property type="molecule type" value="Genomic_DNA"/>
</dbReference>
<keyword evidence="1" id="KW-0677">Repeat</keyword>
<dbReference type="OrthoDB" id="5967843at2759"/>
<evidence type="ECO:0000259" key="2">
    <source>
        <dbReference type="Pfam" id="PF24883"/>
    </source>
</evidence>
<evidence type="ECO:0000313" key="4">
    <source>
        <dbReference type="Proteomes" id="UP000541558"/>
    </source>
</evidence>
<dbReference type="InterPro" id="IPR027417">
    <property type="entry name" value="P-loop_NTPase"/>
</dbReference>
<feature type="domain" description="Nephrocystin 3-like N-terminal" evidence="2">
    <location>
        <begin position="150"/>
        <end position="318"/>
    </location>
</feature>
<dbReference type="AlphaFoldDB" id="A0A8H5BB52"/>
<dbReference type="Gene3D" id="3.40.50.300">
    <property type="entry name" value="P-loop containing nucleotide triphosphate hydrolases"/>
    <property type="match status" value="1"/>
</dbReference>
<comment type="caution">
    <text evidence="3">The sequence shown here is derived from an EMBL/GenBank/DDBJ whole genome shotgun (WGS) entry which is preliminary data.</text>
</comment>
<gene>
    <name evidence="3" type="ORF">D9611_011006</name>
</gene>